<feature type="domain" description="CCHC-type" evidence="2">
    <location>
        <begin position="254"/>
        <end position="270"/>
    </location>
</feature>
<dbReference type="InterPro" id="IPR001878">
    <property type="entry name" value="Znf_CCHC"/>
</dbReference>
<keyword evidence="4" id="KW-1185">Reference proteome</keyword>
<accession>A0A8H7RLR8</accession>
<proteinExistence type="predicted"/>
<evidence type="ECO:0000313" key="3">
    <source>
        <dbReference type="EMBL" id="KAG2212517.1"/>
    </source>
</evidence>
<dbReference type="SMART" id="SM00343">
    <property type="entry name" value="ZnF_C2HC"/>
    <property type="match status" value="2"/>
</dbReference>
<protein>
    <recommendedName>
        <fullName evidence="2">CCHC-type domain-containing protein</fullName>
    </recommendedName>
</protein>
<organism evidence="3 4">
    <name type="scientific">Circinella minor</name>
    <dbReference type="NCBI Taxonomy" id="1195481"/>
    <lineage>
        <taxon>Eukaryota</taxon>
        <taxon>Fungi</taxon>
        <taxon>Fungi incertae sedis</taxon>
        <taxon>Mucoromycota</taxon>
        <taxon>Mucoromycotina</taxon>
        <taxon>Mucoromycetes</taxon>
        <taxon>Mucorales</taxon>
        <taxon>Lichtheimiaceae</taxon>
        <taxon>Circinella</taxon>
    </lineage>
</organism>
<reference evidence="3 4" key="1">
    <citation type="submission" date="2020-12" db="EMBL/GenBank/DDBJ databases">
        <title>Metabolic potential, ecology and presence of endohyphal bacteria is reflected in genomic diversity of Mucoromycotina.</title>
        <authorList>
            <person name="Muszewska A."/>
            <person name="Okrasinska A."/>
            <person name="Steczkiewicz K."/>
            <person name="Drgas O."/>
            <person name="Orlowska M."/>
            <person name="Perlinska-Lenart U."/>
            <person name="Aleksandrzak-Piekarczyk T."/>
            <person name="Szatraj K."/>
            <person name="Zielenkiewicz U."/>
            <person name="Pilsyk S."/>
            <person name="Malc E."/>
            <person name="Mieczkowski P."/>
            <person name="Kruszewska J.S."/>
            <person name="Biernat P."/>
            <person name="Pawlowska J."/>
        </authorList>
    </citation>
    <scope>NUCLEOTIDE SEQUENCE [LARGE SCALE GENOMIC DNA]</scope>
    <source>
        <strain evidence="3 4">CBS 142.35</strain>
    </source>
</reference>
<feature type="region of interest" description="Disordered" evidence="1">
    <location>
        <begin position="279"/>
        <end position="337"/>
    </location>
</feature>
<evidence type="ECO:0000256" key="1">
    <source>
        <dbReference type="SAM" id="MobiDB-lite"/>
    </source>
</evidence>
<gene>
    <name evidence="3" type="ORF">INT45_003111</name>
</gene>
<dbReference type="GO" id="GO:0008270">
    <property type="term" value="F:zinc ion binding"/>
    <property type="evidence" value="ECO:0007669"/>
    <property type="project" value="InterPro"/>
</dbReference>
<evidence type="ECO:0000313" key="4">
    <source>
        <dbReference type="Proteomes" id="UP000646827"/>
    </source>
</evidence>
<dbReference type="Gene3D" id="4.10.60.10">
    <property type="entry name" value="Zinc finger, CCHC-type"/>
    <property type="match status" value="1"/>
</dbReference>
<evidence type="ECO:0000259" key="2">
    <source>
        <dbReference type="SMART" id="SM00343"/>
    </source>
</evidence>
<dbReference type="AlphaFoldDB" id="A0A8H7RLR8"/>
<comment type="caution">
    <text evidence="3">The sequence shown here is derived from an EMBL/GenBank/DDBJ whole genome shotgun (WGS) entry which is preliminary data.</text>
</comment>
<sequence length="457" mass="51702">MGPRVKDTTHSNASSPTVLSWARIAQPERVSLVHTHRQHNNMEPDKIYYFSRIWKTGRSPGSVIFDISPCPGVLDDTIATLMKTFPNNNGIIPHKEGVRVLAEINLNSEEERILAIDKGIDFTPEINIRATRALHKKAKIKKLRLTDLPLLPEQVLTQGLRTTFQPYGEILDIGINRNHTTKAYMGNGFAILDIQEKEGQPLENLNHPIPWCGNEDDLIYAHFEGMPLFCSRCHQPDHCYEDCPRLHRNQQQKKCFHCGGFDHYNTICPKERNATLWSPGTNKTSWRKTGHSTTTPSKELKKSIHAPQNTQKKKQPSNCFGPLTETTEDQDSSLDDTSTLTRRGIIEESLDLVIMDFADFKIDLPMIPADEQELAINKPPTSDWVDSLELSDNAKDIITDPDFPEDLKPVLFTRLLKQRTICLQEYEDSLMSSININSTKSDISAYSSSPGESSNQL</sequence>
<feature type="domain" description="CCHC-type" evidence="2">
    <location>
        <begin position="229"/>
        <end position="245"/>
    </location>
</feature>
<dbReference type="Proteomes" id="UP000646827">
    <property type="component" value="Unassembled WGS sequence"/>
</dbReference>
<dbReference type="GO" id="GO:0003676">
    <property type="term" value="F:nucleic acid binding"/>
    <property type="evidence" value="ECO:0007669"/>
    <property type="project" value="InterPro"/>
</dbReference>
<name>A0A8H7RLR8_9FUNG</name>
<dbReference type="OrthoDB" id="2269996at2759"/>
<dbReference type="EMBL" id="JAEPRB010000748">
    <property type="protein sequence ID" value="KAG2212517.1"/>
    <property type="molecule type" value="Genomic_DNA"/>
</dbReference>